<feature type="domain" description="PA14" evidence="1">
    <location>
        <begin position="254"/>
        <end position="388"/>
    </location>
</feature>
<proteinExistence type="predicted"/>
<name>A0ABV2SYT7_9BACT</name>
<dbReference type="Proteomes" id="UP001549749">
    <property type="component" value="Unassembled WGS sequence"/>
</dbReference>
<dbReference type="EMBL" id="JBEXAC010000001">
    <property type="protein sequence ID" value="MET6995926.1"/>
    <property type="molecule type" value="Genomic_DNA"/>
</dbReference>
<comment type="caution">
    <text evidence="2">The sequence shown here is derived from an EMBL/GenBank/DDBJ whole genome shotgun (WGS) entry which is preliminary data.</text>
</comment>
<accession>A0ABV2SYT7</accession>
<dbReference type="InterPro" id="IPR010496">
    <property type="entry name" value="AL/BT2_dom"/>
</dbReference>
<gene>
    <name evidence="2" type="ORF">ABR189_01040</name>
</gene>
<reference evidence="2 3" key="1">
    <citation type="submission" date="2024-06" db="EMBL/GenBank/DDBJ databases">
        <title>Chitinophaga defluvii sp. nov., isolated from municipal sewage.</title>
        <authorList>
            <person name="Zhang L."/>
        </authorList>
    </citation>
    <scope>NUCLEOTIDE SEQUENCE [LARGE SCALE GENOMIC DNA]</scope>
    <source>
        <strain evidence="2 3">H8</strain>
    </source>
</reference>
<evidence type="ECO:0000259" key="1">
    <source>
        <dbReference type="PROSITE" id="PS51820"/>
    </source>
</evidence>
<dbReference type="RefSeq" id="WP_354658573.1">
    <property type="nucleotide sequence ID" value="NZ_JBEXAC010000001.1"/>
</dbReference>
<evidence type="ECO:0000313" key="2">
    <source>
        <dbReference type="EMBL" id="MET6995926.1"/>
    </source>
</evidence>
<sequence length="612" mass="66894">MRRWNGFRSRFNRLSSFSYPGTLVLLLGAGLCTTLQAQQRIPLNDLSAFQHPGPGWRIAGDVKADLKKKDVLITTDGTGVLVNKPGKDLLSNFQHGDLDIELDYMMALGSNSGIYLQGRYEIQLLDSWGVLNPRAGDNGGIYERWDESRGEGQQGYEGYAPRQNASRAPGLWQHLSISFQAPRFDANGRKTENAKILKIVLNGVVIHEQVTLAGPTRGGLDHNEVPSGPLRIQGDHGAVAFRNIVINNYSKAKPIVKEVKYSVYKDRMDKTPDFKILKPIGEGIATQISSNINGLPANDFLVRYTATLQVKEAGDYGFNLNTPGGGGRLTIGDKSVIPAGGSDGNISLQPGDYPLELLYVKREDWAKPSLTLSVREAGFRQFVITDTNIPGDDPVDPILVNANAPTVLRSFMDLPEGGAKVVHAVSVGNPEKVHYTYDLDKGAMVQVWRGDFLNTTSMWHDRGNGTAVPQGTVQGFGKPSLAIARLSSPQASWSNDTTGTGYQPDGYVIDEAGRPVFHYTIYGIAVSDSIRVLPQSQGVYRKISLQQPAENLYVRVAVADKIEQQSDGIYVIGDKSYYIKMDNTGGVIREQDGHKELIVPVKGSALSYAVLF</sequence>
<keyword evidence="3" id="KW-1185">Reference proteome</keyword>
<protein>
    <submittedName>
        <fullName evidence="2">DUF1080 domain-containing protein</fullName>
    </submittedName>
</protein>
<evidence type="ECO:0000313" key="3">
    <source>
        <dbReference type="Proteomes" id="UP001549749"/>
    </source>
</evidence>
<dbReference type="SUPFAM" id="SSF56988">
    <property type="entry name" value="Anthrax protective antigen"/>
    <property type="match status" value="1"/>
</dbReference>
<dbReference type="PROSITE" id="PS51820">
    <property type="entry name" value="PA14"/>
    <property type="match status" value="1"/>
</dbReference>
<organism evidence="2 3">
    <name type="scientific">Chitinophaga defluvii</name>
    <dbReference type="NCBI Taxonomy" id="3163343"/>
    <lineage>
        <taxon>Bacteria</taxon>
        <taxon>Pseudomonadati</taxon>
        <taxon>Bacteroidota</taxon>
        <taxon>Chitinophagia</taxon>
        <taxon>Chitinophagales</taxon>
        <taxon>Chitinophagaceae</taxon>
        <taxon>Chitinophaga</taxon>
    </lineage>
</organism>
<dbReference type="Pfam" id="PF06439">
    <property type="entry name" value="3keto-disac_hyd"/>
    <property type="match status" value="1"/>
</dbReference>
<dbReference type="Gene3D" id="2.60.120.560">
    <property type="entry name" value="Exo-inulinase, domain 1"/>
    <property type="match status" value="1"/>
</dbReference>
<dbReference type="InterPro" id="IPR037524">
    <property type="entry name" value="PA14/GLEYA"/>
</dbReference>